<evidence type="ECO:0000313" key="7">
    <source>
        <dbReference type="Proteomes" id="UP000198853"/>
    </source>
</evidence>
<comment type="similarity">
    <text evidence="5">Belongs to the TatC family.</text>
</comment>
<dbReference type="RefSeq" id="WP_090398750.1">
    <property type="nucleotide sequence ID" value="NZ_FNEN01000008.1"/>
</dbReference>
<evidence type="ECO:0000256" key="2">
    <source>
        <dbReference type="ARBA" id="ARBA00022692"/>
    </source>
</evidence>
<comment type="function">
    <text evidence="5">Part of the twin-arginine translocation (Tat) system that transports large folded proteins containing a characteristic twin-arginine motif in their signal peptide across membranes.</text>
</comment>
<keyword evidence="4 5" id="KW-0472">Membrane</keyword>
<feature type="transmembrane region" description="Helical" evidence="5">
    <location>
        <begin position="103"/>
        <end position="126"/>
    </location>
</feature>
<evidence type="ECO:0000313" key="6">
    <source>
        <dbReference type="EMBL" id="SDI91517.1"/>
    </source>
</evidence>
<dbReference type="PANTHER" id="PTHR30371">
    <property type="entry name" value="SEC-INDEPENDENT PROTEIN TRANSLOCASE PROTEIN TATC"/>
    <property type="match status" value="1"/>
</dbReference>
<organism evidence="6 7">
    <name type="scientific">Natribacillus halophilus</name>
    <dbReference type="NCBI Taxonomy" id="549003"/>
    <lineage>
        <taxon>Bacteria</taxon>
        <taxon>Bacillati</taxon>
        <taxon>Bacillota</taxon>
        <taxon>Bacilli</taxon>
        <taxon>Bacillales</taxon>
        <taxon>Bacillaceae</taxon>
        <taxon>Natribacillus</taxon>
    </lineage>
</organism>
<keyword evidence="5" id="KW-0811">Translocation</keyword>
<dbReference type="PROSITE" id="PS01218">
    <property type="entry name" value="TATC"/>
    <property type="match status" value="1"/>
</dbReference>
<keyword evidence="5" id="KW-1003">Cell membrane</keyword>
<dbReference type="PRINTS" id="PR01840">
    <property type="entry name" value="TATCFAMILY"/>
</dbReference>
<dbReference type="NCBIfam" id="TIGR00945">
    <property type="entry name" value="tatC"/>
    <property type="match status" value="1"/>
</dbReference>
<comment type="subunit">
    <text evidence="5">Forms a complex with TatA.</text>
</comment>
<dbReference type="GO" id="GO:0065002">
    <property type="term" value="P:intracellular protein transmembrane transport"/>
    <property type="evidence" value="ECO:0007669"/>
    <property type="project" value="TreeGrafter"/>
</dbReference>
<evidence type="ECO:0000256" key="5">
    <source>
        <dbReference type="HAMAP-Rule" id="MF_00902"/>
    </source>
</evidence>
<feature type="transmembrane region" description="Helical" evidence="5">
    <location>
        <begin position="20"/>
        <end position="44"/>
    </location>
</feature>
<dbReference type="GO" id="GO:0033281">
    <property type="term" value="C:TAT protein transport complex"/>
    <property type="evidence" value="ECO:0007669"/>
    <property type="project" value="UniProtKB-UniRule"/>
</dbReference>
<keyword evidence="3 5" id="KW-1133">Transmembrane helix</keyword>
<dbReference type="GO" id="GO:0043953">
    <property type="term" value="P:protein transport by the Tat complex"/>
    <property type="evidence" value="ECO:0007669"/>
    <property type="project" value="UniProtKB-UniRule"/>
</dbReference>
<dbReference type="Proteomes" id="UP000198853">
    <property type="component" value="Unassembled WGS sequence"/>
</dbReference>
<dbReference type="EMBL" id="FNEN01000008">
    <property type="protein sequence ID" value="SDI91517.1"/>
    <property type="molecule type" value="Genomic_DNA"/>
</dbReference>
<dbReference type="AlphaFoldDB" id="A0A1G8PGJ0"/>
<reference evidence="6 7" key="1">
    <citation type="submission" date="2016-10" db="EMBL/GenBank/DDBJ databases">
        <authorList>
            <person name="de Groot N.N."/>
        </authorList>
    </citation>
    <scope>NUCLEOTIDE SEQUENCE [LARGE SCALE GENOMIC DNA]</scope>
    <source>
        <strain evidence="6 7">DSM 21771</strain>
    </source>
</reference>
<dbReference type="GO" id="GO:0009977">
    <property type="term" value="F:proton motive force dependent protein transmembrane transporter activity"/>
    <property type="evidence" value="ECO:0007669"/>
    <property type="project" value="TreeGrafter"/>
</dbReference>
<dbReference type="Pfam" id="PF00902">
    <property type="entry name" value="TatC"/>
    <property type="match status" value="1"/>
</dbReference>
<keyword evidence="2 5" id="KW-0812">Transmembrane</keyword>
<accession>A0A1G8PGJ0</accession>
<evidence type="ECO:0000256" key="4">
    <source>
        <dbReference type="ARBA" id="ARBA00023136"/>
    </source>
</evidence>
<dbReference type="PANTHER" id="PTHR30371:SF0">
    <property type="entry name" value="SEC-INDEPENDENT PROTEIN TRANSLOCASE PROTEIN TATC, CHLOROPLASTIC-RELATED"/>
    <property type="match status" value="1"/>
</dbReference>
<comment type="subcellular location">
    <subcellularLocation>
        <location evidence="5">Cell membrane</location>
        <topology evidence="5">Multi-pass membrane protein</topology>
    </subcellularLocation>
    <subcellularLocation>
        <location evidence="1">Membrane</location>
        <topology evidence="1">Multi-pass membrane protein</topology>
    </subcellularLocation>
</comment>
<dbReference type="HAMAP" id="MF_00902">
    <property type="entry name" value="TatC"/>
    <property type="match status" value="1"/>
</dbReference>
<gene>
    <name evidence="5" type="primary">tatC</name>
    <name evidence="6" type="ORF">SAMN04488123_108128</name>
</gene>
<keyword evidence="7" id="KW-1185">Reference proteome</keyword>
<keyword evidence="5" id="KW-0653">Protein transport</keyword>
<keyword evidence="5" id="KW-0813">Transport</keyword>
<dbReference type="InterPro" id="IPR019820">
    <property type="entry name" value="Sec-indep_translocase_CS"/>
</dbReference>
<feature type="transmembrane region" description="Helical" evidence="5">
    <location>
        <begin position="213"/>
        <end position="234"/>
    </location>
</feature>
<sequence>MNQRDMTFRAHFEELRKRLIFSALFLVVGLGVGFFLAPTVVEYLQSIPEAQDFPMNAFQLTDPLRVYINFAFFISIILVLPVILYQVWAFIAPGLAEKERKITLSYIPIATVLFLGGIAFSFYVLLPYIMDFLGDLAERLNITEQYGINEYFSFLFRLTLPFGFIFQLPVVVMFLTRLGLITPMFLTRIRKYAYFALLVIAAFITPPELVSHLIVTVPLFLLYELSVVISRYAFRKRMREDAARQREMAENQM</sequence>
<evidence type="ECO:0000256" key="3">
    <source>
        <dbReference type="ARBA" id="ARBA00022989"/>
    </source>
</evidence>
<feature type="transmembrane region" description="Helical" evidence="5">
    <location>
        <begin position="160"/>
        <end position="180"/>
    </location>
</feature>
<feature type="transmembrane region" description="Helical" evidence="5">
    <location>
        <begin position="64"/>
        <end position="91"/>
    </location>
</feature>
<protein>
    <recommendedName>
        <fullName evidence="5">Sec-independent protein translocase protein TatC</fullName>
    </recommendedName>
</protein>
<dbReference type="InterPro" id="IPR002033">
    <property type="entry name" value="TatC"/>
</dbReference>
<proteinExistence type="inferred from homology"/>
<evidence type="ECO:0000256" key="1">
    <source>
        <dbReference type="ARBA" id="ARBA00004141"/>
    </source>
</evidence>
<feature type="transmembrane region" description="Helical" evidence="5">
    <location>
        <begin position="192"/>
        <end position="207"/>
    </location>
</feature>
<dbReference type="OrthoDB" id="9777044at2"/>
<name>A0A1G8PGJ0_9BACI</name>